<evidence type="ECO:0000259" key="2">
    <source>
        <dbReference type="PROSITE" id="PS50097"/>
    </source>
</evidence>
<dbReference type="Gene3D" id="3.30.710.10">
    <property type="entry name" value="Potassium Channel Kv1.1, Chain A"/>
    <property type="match status" value="1"/>
</dbReference>
<comment type="caution">
    <text evidence="3">The sequence shown here is derived from an EMBL/GenBank/DDBJ whole genome shotgun (WGS) entry which is preliminary data.</text>
</comment>
<dbReference type="CDD" id="cd18186">
    <property type="entry name" value="BTB_POZ_ZBTB_KLHL-like"/>
    <property type="match status" value="1"/>
</dbReference>
<dbReference type="OrthoDB" id="3036049at2759"/>
<dbReference type="PROSITE" id="PS50097">
    <property type="entry name" value="BTB"/>
    <property type="match status" value="1"/>
</dbReference>
<evidence type="ECO:0000256" key="1">
    <source>
        <dbReference type="SAM" id="MobiDB-lite"/>
    </source>
</evidence>
<feature type="region of interest" description="Disordered" evidence="1">
    <location>
        <begin position="1"/>
        <end position="34"/>
    </location>
</feature>
<name>A0A1M2VD35_TRAPU</name>
<protein>
    <recommendedName>
        <fullName evidence="2">BTB domain-containing protein</fullName>
    </recommendedName>
</protein>
<dbReference type="OMA" id="CAQCKEM"/>
<reference evidence="3 4" key="1">
    <citation type="submission" date="2016-10" db="EMBL/GenBank/DDBJ databases">
        <title>Genome sequence of the basidiomycete white-rot fungus Trametes pubescens.</title>
        <authorList>
            <person name="Makela M.R."/>
            <person name="Granchi Z."/>
            <person name="Peng M."/>
            <person name="De Vries R.P."/>
            <person name="Grigoriev I."/>
            <person name="Riley R."/>
            <person name="Hilden K."/>
        </authorList>
    </citation>
    <scope>NUCLEOTIDE SEQUENCE [LARGE SCALE GENOMIC DNA]</scope>
    <source>
        <strain evidence="3 4">FBCC735</strain>
    </source>
</reference>
<evidence type="ECO:0000313" key="4">
    <source>
        <dbReference type="Proteomes" id="UP000184267"/>
    </source>
</evidence>
<dbReference type="STRING" id="154538.A0A1M2VD35"/>
<feature type="compositionally biased region" description="Basic residues" evidence="1">
    <location>
        <begin position="1"/>
        <end position="12"/>
    </location>
</feature>
<evidence type="ECO:0000313" key="3">
    <source>
        <dbReference type="EMBL" id="OJT05560.1"/>
    </source>
</evidence>
<dbReference type="InterPro" id="IPR011333">
    <property type="entry name" value="SKP1/BTB/POZ_sf"/>
</dbReference>
<dbReference type="Pfam" id="PF00651">
    <property type="entry name" value="BTB"/>
    <property type="match status" value="1"/>
</dbReference>
<dbReference type="SUPFAM" id="SSF54695">
    <property type="entry name" value="POZ domain"/>
    <property type="match status" value="1"/>
</dbReference>
<dbReference type="AlphaFoldDB" id="A0A1M2VD35"/>
<organism evidence="3 4">
    <name type="scientific">Trametes pubescens</name>
    <name type="common">White-rot fungus</name>
    <dbReference type="NCBI Taxonomy" id="154538"/>
    <lineage>
        <taxon>Eukaryota</taxon>
        <taxon>Fungi</taxon>
        <taxon>Dikarya</taxon>
        <taxon>Basidiomycota</taxon>
        <taxon>Agaricomycotina</taxon>
        <taxon>Agaricomycetes</taxon>
        <taxon>Polyporales</taxon>
        <taxon>Polyporaceae</taxon>
        <taxon>Trametes</taxon>
    </lineage>
</organism>
<keyword evidence="4" id="KW-1185">Reference proteome</keyword>
<sequence>MSTRSNTRKRARTGSIAATSNDGGAQNRAESEGVARKRDEEFWYPDGSIILVAGDVEFRVFKGILAKHSPVFRDMFSLPQPSDPTSSASSAQDVCPVVHLSDSAEDLRHVLRAYMPTGGPRYLSVACMVSAELTIAHSVFFSKEPVGYSYDAISAAVRLGHKYQMSDLLDNALDYLKAYYPIDFDKWYAYKQYGPPSFTMAHHIGLVNLARLVDDAELLLMALLVCCTIDDTDIIHGFEREDGSREQLTLGDIGLCYVARSRLTAASVQIMLRVCRPEVSAACQTERACSLGFESVLIALEAIDDPSVITNPDPGFDAVGFDDAFRAAGVCAQCKEMVKERNLRERKAAWKKLPEIFGINLPKVADDGQAAGNAAPA</sequence>
<dbReference type="Proteomes" id="UP000184267">
    <property type="component" value="Unassembled WGS sequence"/>
</dbReference>
<dbReference type="EMBL" id="MNAD01001427">
    <property type="protein sequence ID" value="OJT05560.1"/>
    <property type="molecule type" value="Genomic_DNA"/>
</dbReference>
<accession>A0A1M2VD35</accession>
<feature type="domain" description="BTB" evidence="2">
    <location>
        <begin position="47"/>
        <end position="112"/>
    </location>
</feature>
<proteinExistence type="predicted"/>
<gene>
    <name evidence="3" type="ORF">TRAPUB_3609</name>
</gene>
<dbReference type="InterPro" id="IPR000210">
    <property type="entry name" value="BTB/POZ_dom"/>
</dbReference>